<proteinExistence type="predicted"/>
<name>A0AA90KJN2_9ACTN</name>
<protein>
    <recommendedName>
        <fullName evidence="2">DNA (cytosine-5-)-methyltransferase</fullName>
    </recommendedName>
</protein>
<dbReference type="EMBL" id="JABXJJ020000050">
    <property type="protein sequence ID" value="MDI5973709.1"/>
    <property type="molecule type" value="Genomic_DNA"/>
</dbReference>
<gene>
    <name evidence="1" type="ORF">POF50_030960</name>
</gene>
<dbReference type="RefSeq" id="WP_271317345.1">
    <property type="nucleotide sequence ID" value="NZ_JABXJJ020000050.1"/>
</dbReference>
<evidence type="ECO:0008006" key="2">
    <source>
        <dbReference type="Google" id="ProtNLM"/>
    </source>
</evidence>
<comment type="caution">
    <text evidence="1">The sequence shown here is derived from an EMBL/GenBank/DDBJ whole genome shotgun (WGS) entry which is preliminary data.</text>
</comment>
<accession>A0AA90KJN2</accession>
<sequence length="65" mass="6977">MEWMMGFGDGWVTRIDGLSRAAQLRLLGNSVVALQAAHALDVLLPAGIPAHQLKPGTNEPLDAER</sequence>
<organism evidence="1">
    <name type="scientific">Streptantibioticus silvisoli</name>
    <dbReference type="NCBI Taxonomy" id="2705255"/>
    <lineage>
        <taxon>Bacteria</taxon>
        <taxon>Bacillati</taxon>
        <taxon>Actinomycetota</taxon>
        <taxon>Actinomycetes</taxon>
        <taxon>Kitasatosporales</taxon>
        <taxon>Streptomycetaceae</taxon>
        <taxon>Streptantibioticus</taxon>
    </lineage>
</organism>
<dbReference type="AlphaFoldDB" id="A0AA90KJN2"/>
<evidence type="ECO:0000313" key="1">
    <source>
        <dbReference type="EMBL" id="MDI5973709.1"/>
    </source>
</evidence>
<reference evidence="1" key="1">
    <citation type="submission" date="2023-05" db="EMBL/GenBank/DDBJ databases">
        <title>Streptantibioticus silvisoli sp. nov., acidotolerant actinomycetes 1 from pine litter.</title>
        <authorList>
            <person name="Swiecimska M."/>
            <person name="Golinska P."/>
            <person name="Sangal V."/>
            <person name="Wachnowicz B."/>
            <person name="Goodfellow M."/>
        </authorList>
    </citation>
    <scope>NUCLEOTIDE SEQUENCE</scope>
    <source>
        <strain evidence="1">SL13</strain>
    </source>
</reference>